<feature type="transmembrane region" description="Helical" evidence="2">
    <location>
        <begin position="99"/>
        <end position="118"/>
    </location>
</feature>
<accession>A0AAV3TA86</accession>
<gene>
    <name evidence="3" type="ORF">GCM10009020_18610</name>
</gene>
<evidence type="ECO:0000256" key="2">
    <source>
        <dbReference type="SAM" id="Phobius"/>
    </source>
</evidence>
<protein>
    <recommendedName>
        <fullName evidence="5">Phosphate ABC transporter permease</fullName>
    </recommendedName>
</protein>
<evidence type="ECO:0000313" key="4">
    <source>
        <dbReference type="Proteomes" id="UP001500420"/>
    </source>
</evidence>
<proteinExistence type="predicted"/>
<organism evidence="3 4">
    <name type="scientific">Natronoarchaeum mannanilyticum</name>
    <dbReference type="NCBI Taxonomy" id="926360"/>
    <lineage>
        <taxon>Archaea</taxon>
        <taxon>Methanobacteriati</taxon>
        <taxon>Methanobacteriota</taxon>
        <taxon>Stenosarchaea group</taxon>
        <taxon>Halobacteria</taxon>
        <taxon>Halobacteriales</taxon>
        <taxon>Natronoarchaeaceae</taxon>
    </lineage>
</organism>
<sequence length="221" mass="21777">MTPIEIALVVGGLVLAFAGAALFKYTVAAVGLLAGGSGGYLLASAVAPEPMTMAAGALVGALVGVFLLFSVITTVAMIPGFVLGSYVAAMIVGLEGGNVAISTIGPTILGGIAGAAICGLLFKKVLPVLTALLGAALATQAWTVDAFTEAASSLDPSPVLIEPGVPFAAVAVAGTLTQYGLLKLGWAKKLGAPLKGIWRRGRGGKPDSGVDAESDDGVTGQ</sequence>
<feature type="transmembrane region" description="Helical" evidence="2">
    <location>
        <begin position="6"/>
        <end position="34"/>
    </location>
</feature>
<dbReference type="AlphaFoldDB" id="A0AAV3TA86"/>
<feature type="region of interest" description="Disordered" evidence="1">
    <location>
        <begin position="201"/>
        <end position="221"/>
    </location>
</feature>
<keyword evidence="4" id="KW-1185">Reference proteome</keyword>
<feature type="transmembrane region" description="Helical" evidence="2">
    <location>
        <begin position="55"/>
        <end position="79"/>
    </location>
</feature>
<keyword evidence="2" id="KW-0812">Transmembrane</keyword>
<comment type="caution">
    <text evidence="3">The sequence shown here is derived from an EMBL/GenBank/DDBJ whole genome shotgun (WGS) entry which is preliminary data.</text>
</comment>
<feature type="compositionally biased region" description="Acidic residues" evidence="1">
    <location>
        <begin position="210"/>
        <end position="221"/>
    </location>
</feature>
<reference evidence="3 4" key="1">
    <citation type="journal article" date="2019" name="Int. J. Syst. Evol. Microbiol.">
        <title>The Global Catalogue of Microorganisms (GCM) 10K type strain sequencing project: providing services to taxonomists for standard genome sequencing and annotation.</title>
        <authorList>
            <consortium name="The Broad Institute Genomics Platform"/>
            <consortium name="The Broad Institute Genome Sequencing Center for Infectious Disease"/>
            <person name="Wu L."/>
            <person name="Ma J."/>
        </authorList>
    </citation>
    <scope>NUCLEOTIDE SEQUENCE [LARGE SCALE GENOMIC DNA]</scope>
    <source>
        <strain evidence="3 4">JCM 16328</strain>
    </source>
</reference>
<feature type="transmembrane region" description="Helical" evidence="2">
    <location>
        <begin position="164"/>
        <end position="182"/>
    </location>
</feature>
<feature type="transmembrane region" description="Helical" evidence="2">
    <location>
        <begin position="125"/>
        <end position="144"/>
    </location>
</feature>
<evidence type="ECO:0008006" key="5">
    <source>
        <dbReference type="Google" id="ProtNLM"/>
    </source>
</evidence>
<name>A0AAV3TA86_9EURY</name>
<dbReference type="RefSeq" id="WP_343773720.1">
    <property type="nucleotide sequence ID" value="NZ_BAAADV010000003.1"/>
</dbReference>
<evidence type="ECO:0000256" key="1">
    <source>
        <dbReference type="SAM" id="MobiDB-lite"/>
    </source>
</evidence>
<evidence type="ECO:0000313" key="3">
    <source>
        <dbReference type="EMBL" id="GAA0672232.1"/>
    </source>
</evidence>
<keyword evidence="2" id="KW-0472">Membrane</keyword>
<dbReference type="EMBL" id="BAAADV010000003">
    <property type="protein sequence ID" value="GAA0672232.1"/>
    <property type="molecule type" value="Genomic_DNA"/>
</dbReference>
<dbReference type="Proteomes" id="UP001500420">
    <property type="component" value="Unassembled WGS sequence"/>
</dbReference>
<keyword evidence="2" id="KW-1133">Transmembrane helix</keyword>